<reference evidence="1 2" key="1">
    <citation type="submission" date="2015-07" db="EMBL/GenBank/DDBJ databases">
        <authorList>
            <person name="Ju K.-S."/>
            <person name="Doroghazi J.R."/>
            <person name="Metcalf W.W."/>
        </authorList>
    </citation>
    <scope>NUCLEOTIDE SEQUENCE [LARGE SCALE GENOMIC DNA]</scope>
    <source>
        <strain evidence="1 2">NRRL B-3589</strain>
    </source>
</reference>
<proteinExistence type="predicted"/>
<comment type="caution">
    <text evidence="1">The sequence shown here is derived from an EMBL/GenBank/DDBJ whole genome shotgun (WGS) entry which is preliminary data.</text>
</comment>
<evidence type="ECO:0000313" key="2">
    <source>
        <dbReference type="Proteomes" id="UP000037020"/>
    </source>
</evidence>
<accession>A0ABR5ISE6</accession>
<sequence length="72" mass="7710">WLAGTRTAGLVGTRDAKARTLAALGPDLDRSPAPEVRARVLRLLAQAPEGTAVTPDSLLDRLRWERPPRGGV</sequence>
<gene>
    <name evidence="1" type="ORF">ADK38_44255</name>
</gene>
<feature type="non-terminal residue" evidence="1">
    <location>
        <position position="1"/>
    </location>
</feature>
<dbReference type="EMBL" id="LGUT01004364">
    <property type="protein sequence ID" value="KOG52596.1"/>
    <property type="molecule type" value="Genomic_DNA"/>
</dbReference>
<keyword evidence="2" id="KW-1185">Reference proteome</keyword>
<name>A0ABR5ISE6_9ACTN</name>
<protein>
    <submittedName>
        <fullName evidence="1">Uncharacterized protein</fullName>
    </submittedName>
</protein>
<feature type="non-terminal residue" evidence="1">
    <location>
        <position position="72"/>
    </location>
</feature>
<dbReference type="Proteomes" id="UP000037020">
    <property type="component" value="Unassembled WGS sequence"/>
</dbReference>
<evidence type="ECO:0000313" key="1">
    <source>
        <dbReference type="EMBL" id="KOG52596.1"/>
    </source>
</evidence>
<organism evidence="1 2">
    <name type="scientific">Streptomyces varsoviensis</name>
    <dbReference type="NCBI Taxonomy" id="67373"/>
    <lineage>
        <taxon>Bacteria</taxon>
        <taxon>Bacillati</taxon>
        <taxon>Actinomycetota</taxon>
        <taxon>Actinomycetes</taxon>
        <taxon>Kitasatosporales</taxon>
        <taxon>Streptomycetaceae</taxon>
        <taxon>Streptomyces</taxon>
    </lineage>
</organism>